<reference evidence="1" key="2">
    <citation type="submission" date="2022-06" db="EMBL/GenBank/DDBJ databases">
        <title>Thermospira aquatica gen. nov., sp. nov.</title>
        <authorList>
            <person name="Ben Ali Gam Z."/>
            <person name="Labat M."/>
        </authorList>
    </citation>
    <scope>NUCLEOTIDE SEQUENCE</scope>
    <source>
        <strain evidence="1">F1F22</strain>
    </source>
</reference>
<dbReference type="KEGG" id="taqu:KDW03_06055"/>
<evidence type="ECO:0000313" key="1">
    <source>
        <dbReference type="EMBL" id="URA09069.1"/>
    </source>
</evidence>
<evidence type="ECO:0000313" key="2">
    <source>
        <dbReference type="Proteomes" id="UP001056539"/>
    </source>
</evidence>
<reference evidence="1" key="1">
    <citation type="submission" date="2021-04" db="EMBL/GenBank/DDBJ databases">
        <authorList>
            <person name="Postec A."/>
        </authorList>
    </citation>
    <scope>NUCLEOTIDE SEQUENCE</scope>
    <source>
        <strain evidence="1">F1F22</strain>
    </source>
</reference>
<dbReference type="RefSeq" id="WP_271434195.1">
    <property type="nucleotide sequence ID" value="NZ_CP073355.1"/>
</dbReference>
<proteinExistence type="predicted"/>
<gene>
    <name evidence="1" type="ORF">KDW03_06055</name>
</gene>
<sequence length="184" mass="21194">MKKNIWIVTSIFLIILPACQPKTKTSPKNILSFQGEVIGIDLYPQLSEMNLKLTLGMIQNGFLVTKSSNRLRIKQISDVELPIETINRIQTKKFDTWYIAILPYQTHTELSGYIFRTYRIEKYLIKDNLKSSPIITAISQGLLEQFAHIPEYQGQGYITALHYQDLGNDIKIQIEVALIDHDRP</sequence>
<protein>
    <recommendedName>
        <fullName evidence="3">Lipoprotein</fullName>
    </recommendedName>
</protein>
<dbReference type="EMBL" id="CP073355">
    <property type="protein sequence ID" value="URA09069.1"/>
    <property type="molecule type" value="Genomic_DNA"/>
</dbReference>
<accession>A0AAX3BAQ9</accession>
<dbReference type="Proteomes" id="UP001056539">
    <property type="component" value="Chromosome"/>
</dbReference>
<organism evidence="1 2">
    <name type="scientific">Thermospira aquatica</name>
    <dbReference type="NCBI Taxonomy" id="2828656"/>
    <lineage>
        <taxon>Bacteria</taxon>
        <taxon>Pseudomonadati</taxon>
        <taxon>Spirochaetota</taxon>
        <taxon>Spirochaetia</taxon>
        <taxon>Brevinematales</taxon>
        <taxon>Thermospiraceae</taxon>
        <taxon>Thermospira</taxon>
    </lineage>
</organism>
<dbReference type="AlphaFoldDB" id="A0AAX3BAQ9"/>
<name>A0AAX3BAQ9_9SPIR</name>
<keyword evidence="2" id="KW-1185">Reference proteome</keyword>
<evidence type="ECO:0008006" key="3">
    <source>
        <dbReference type="Google" id="ProtNLM"/>
    </source>
</evidence>